<keyword evidence="3" id="KW-0050">Antiport</keyword>
<feature type="transmembrane region" description="Helical" evidence="10">
    <location>
        <begin position="193"/>
        <end position="218"/>
    </location>
</feature>
<feature type="transmembrane region" description="Helical" evidence="10">
    <location>
        <begin position="393"/>
        <end position="411"/>
    </location>
</feature>
<evidence type="ECO:0000313" key="12">
    <source>
        <dbReference type="Proteomes" id="UP000242351"/>
    </source>
</evidence>
<evidence type="ECO:0000256" key="6">
    <source>
        <dbReference type="ARBA" id="ARBA00022989"/>
    </source>
</evidence>
<dbReference type="GO" id="GO:0015297">
    <property type="term" value="F:antiporter activity"/>
    <property type="evidence" value="ECO:0007669"/>
    <property type="project" value="UniProtKB-KW"/>
</dbReference>
<comment type="subcellular location">
    <subcellularLocation>
        <location evidence="1">Cell inner membrane</location>
        <topology evidence="1">Multi-pass membrane protein</topology>
    </subcellularLocation>
</comment>
<reference evidence="11 12" key="1">
    <citation type="submission" date="2017-11" db="EMBL/GenBank/DDBJ databases">
        <authorList>
            <person name="Han C.G."/>
        </authorList>
    </citation>
    <scope>NUCLEOTIDE SEQUENCE [LARGE SCALE GENOMIC DNA]</scope>
    <source>
        <strain evidence="11 12">ANC 5347</strain>
    </source>
</reference>
<sequence>MSNVTPVTTFGFELKKLFHLMLPILVTQFSQAGLGLIDTIMAGHLSATDLAAIAVGVGLWIPVMLLFSGIMIATTPLVAEANGARTPEKIATIARQSLWVALILGIIAGLILQLLPATLPILGVPESLQPKAGLFLHAIGFGMPAVTMYAALRGYSEAIGHPRPVTVISLLALVLLVPLNYVFMYGIGPVPALGSAGCGFATAILQWLMVITLALYIFKNKAYQRTQPFTHWEKINPEWMKRILQLGLPIGLAIFFEVSIFSTAAIVLSPLGETIVAAHQIAISVTSQLFMIPMSLAIALTIRVGTYYGEQNWQAMRKVQYLGLITATILAILTMILLWVFRNEIVALYTSDMIVTQIAVYLILFAIAYQLMDGWQISAAGCLRGMQDTKGPMWITMLAYWVIAFPVGVYLSRFTDMGAAGVWVGLIVGLSVACVLLLARLYGNNKRLSLDHSMRSAD</sequence>
<dbReference type="PANTHER" id="PTHR43298:SF2">
    <property type="entry name" value="FMN_FAD EXPORTER YEEO-RELATED"/>
    <property type="match status" value="1"/>
</dbReference>
<feature type="transmembrane region" description="Helical" evidence="10">
    <location>
        <begin position="321"/>
        <end position="341"/>
    </location>
</feature>
<dbReference type="CDD" id="cd13131">
    <property type="entry name" value="MATE_NorM_like"/>
    <property type="match status" value="1"/>
</dbReference>
<evidence type="ECO:0000256" key="5">
    <source>
        <dbReference type="ARBA" id="ARBA00022692"/>
    </source>
</evidence>
<dbReference type="Pfam" id="PF01554">
    <property type="entry name" value="MatE"/>
    <property type="match status" value="2"/>
</dbReference>
<keyword evidence="7" id="KW-0406">Ion transport</keyword>
<feature type="transmembrane region" description="Helical" evidence="10">
    <location>
        <begin position="289"/>
        <end position="309"/>
    </location>
</feature>
<feature type="transmembrane region" description="Helical" evidence="10">
    <location>
        <begin position="246"/>
        <end position="269"/>
    </location>
</feature>
<evidence type="ECO:0000256" key="8">
    <source>
        <dbReference type="ARBA" id="ARBA00023136"/>
    </source>
</evidence>
<dbReference type="GO" id="GO:0006811">
    <property type="term" value="P:monoatomic ion transport"/>
    <property type="evidence" value="ECO:0007669"/>
    <property type="project" value="UniProtKB-KW"/>
</dbReference>
<dbReference type="InterPro" id="IPR048279">
    <property type="entry name" value="MdtK-like"/>
</dbReference>
<protein>
    <recommendedName>
        <fullName evidence="9">Multidrug-efflux transporter</fullName>
    </recommendedName>
</protein>
<evidence type="ECO:0000256" key="3">
    <source>
        <dbReference type="ARBA" id="ARBA00022449"/>
    </source>
</evidence>
<evidence type="ECO:0000256" key="9">
    <source>
        <dbReference type="ARBA" id="ARBA00031636"/>
    </source>
</evidence>
<gene>
    <name evidence="11" type="ORF">CU320_09935</name>
</gene>
<dbReference type="PIRSF" id="PIRSF006603">
    <property type="entry name" value="DinF"/>
    <property type="match status" value="1"/>
</dbReference>
<accession>A0A2H9UKS3</accession>
<dbReference type="PANTHER" id="PTHR43298">
    <property type="entry name" value="MULTIDRUG RESISTANCE PROTEIN NORM-RELATED"/>
    <property type="match status" value="1"/>
</dbReference>
<evidence type="ECO:0000256" key="2">
    <source>
        <dbReference type="ARBA" id="ARBA00022448"/>
    </source>
</evidence>
<dbReference type="InterPro" id="IPR002528">
    <property type="entry name" value="MATE_fam"/>
</dbReference>
<dbReference type="EMBL" id="PGOZ01000011">
    <property type="protein sequence ID" value="PJI32285.1"/>
    <property type="molecule type" value="Genomic_DNA"/>
</dbReference>
<evidence type="ECO:0000256" key="4">
    <source>
        <dbReference type="ARBA" id="ARBA00022475"/>
    </source>
</evidence>
<dbReference type="GO" id="GO:0042910">
    <property type="term" value="F:xenobiotic transmembrane transporter activity"/>
    <property type="evidence" value="ECO:0007669"/>
    <property type="project" value="InterPro"/>
</dbReference>
<feature type="transmembrane region" description="Helical" evidence="10">
    <location>
        <begin position="20"/>
        <end position="45"/>
    </location>
</feature>
<feature type="transmembrane region" description="Helical" evidence="10">
    <location>
        <begin position="98"/>
        <end position="122"/>
    </location>
</feature>
<comment type="caution">
    <text evidence="11">The sequence shown here is derived from an EMBL/GenBank/DDBJ whole genome shotgun (WGS) entry which is preliminary data.</text>
</comment>
<name>A0A2H9UKS3_9GAMM</name>
<evidence type="ECO:0000256" key="7">
    <source>
        <dbReference type="ARBA" id="ARBA00023065"/>
    </source>
</evidence>
<feature type="transmembrane region" description="Helical" evidence="10">
    <location>
        <begin position="134"/>
        <end position="152"/>
    </location>
</feature>
<dbReference type="RefSeq" id="WP_005094210.1">
    <property type="nucleotide sequence ID" value="NZ_CP183899.1"/>
</dbReference>
<feature type="transmembrane region" description="Helical" evidence="10">
    <location>
        <begin position="164"/>
        <end position="187"/>
    </location>
</feature>
<dbReference type="AlphaFoldDB" id="A0A2H9UKS3"/>
<keyword evidence="6 10" id="KW-1133">Transmembrane helix</keyword>
<evidence type="ECO:0000256" key="1">
    <source>
        <dbReference type="ARBA" id="ARBA00004429"/>
    </source>
</evidence>
<feature type="transmembrane region" description="Helical" evidence="10">
    <location>
        <begin position="51"/>
        <end position="78"/>
    </location>
</feature>
<feature type="transmembrane region" description="Helical" evidence="10">
    <location>
        <begin position="353"/>
        <end position="372"/>
    </location>
</feature>
<keyword evidence="5 10" id="KW-0812">Transmembrane</keyword>
<dbReference type="Proteomes" id="UP000242351">
    <property type="component" value="Unassembled WGS sequence"/>
</dbReference>
<organism evidence="11 12">
    <name type="scientific">Acinetobacter pseudolwoffii</name>
    <dbReference type="NCBI Taxonomy" id="2053287"/>
    <lineage>
        <taxon>Bacteria</taxon>
        <taxon>Pseudomonadati</taxon>
        <taxon>Pseudomonadota</taxon>
        <taxon>Gammaproteobacteria</taxon>
        <taxon>Moraxellales</taxon>
        <taxon>Moraxellaceae</taxon>
        <taxon>Acinetobacter</taxon>
    </lineage>
</organism>
<dbReference type="GO" id="GO:0005886">
    <property type="term" value="C:plasma membrane"/>
    <property type="evidence" value="ECO:0007669"/>
    <property type="project" value="UniProtKB-SubCell"/>
</dbReference>
<evidence type="ECO:0000313" key="11">
    <source>
        <dbReference type="EMBL" id="PJI32285.1"/>
    </source>
</evidence>
<keyword evidence="4" id="KW-1003">Cell membrane</keyword>
<dbReference type="InterPro" id="IPR050222">
    <property type="entry name" value="MATE_MdtK"/>
</dbReference>
<proteinExistence type="predicted"/>
<feature type="transmembrane region" description="Helical" evidence="10">
    <location>
        <begin position="417"/>
        <end position="439"/>
    </location>
</feature>
<reference evidence="11 12" key="2">
    <citation type="submission" date="2017-12" db="EMBL/GenBank/DDBJ databases">
        <title>Revising the taxonomy of the Acinetobacter lwoffii group: the description of Acinetobacter pseudolwoffii sp. nov. and emended description of Acinetobacter lwoffii.</title>
        <authorList>
            <person name="Nemec A."/>
        </authorList>
    </citation>
    <scope>NUCLEOTIDE SEQUENCE [LARGE SCALE GENOMIC DNA]</scope>
    <source>
        <strain evidence="11 12">ANC 5347</strain>
    </source>
</reference>
<evidence type="ECO:0000256" key="10">
    <source>
        <dbReference type="SAM" id="Phobius"/>
    </source>
</evidence>
<keyword evidence="8 10" id="KW-0472">Membrane</keyword>
<dbReference type="NCBIfam" id="TIGR00797">
    <property type="entry name" value="matE"/>
    <property type="match status" value="1"/>
</dbReference>
<keyword evidence="2" id="KW-0813">Transport</keyword>